<keyword evidence="2" id="KW-1133">Transmembrane helix</keyword>
<evidence type="ECO:0000313" key="4">
    <source>
        <dbReference type="Proteomes" id="UP000612899"/>
    </source>
</evidence>
<sequence length="391" mass="42148">MTTARFAVSKTAAPSDLTITVATIRHSARYAAGDGYTVLNELATALSGDRYGVVGVDLVAAYPPEVLLPDRDAALWHRLARFLGMVRDVLIFAPVAITWYYLWQALNSTGKPGESFLDGWRSGFGGEVTSLGSAALTVAKLVLAVAATTFLVHLLEWMAEARSSLARQRAQLGKALARATLVLARRSGSDEGEQVSMADIRKLVGQLEASTNTLVQELHRVSQTFDSGPNGAMTAALDKWSTAAAGLTAATASLRAPGEQLERFLTAQASMAAHEAAMRKAIEALVQQVQQATQASGIQAEEQGVVAERINDLMKDFGDRIREFLDFTLGMQRSIEQINEQLRQAPYGGGSFLNMPFQETEYLDDPRPSNGGAPHRTVDLGYDDPDFSGAR</sequence>
<evidence type="ECO:0000256" key="2">
    <source>
        <dbReference type="SAM" id="Phobius"/>
    </source>
</evidence>
<dbReference type="RefSeq" id="WP_203914602.1">
    <property type="nucleotide sequence ID" value="NZ_BONY01000110.1"/>
</dbReference>
<dbReference type="EMBL" id="BONY01000110">
    <property type="protein sequence ID" value="GIH10881.1"/>
    <property type="molecule type" value="Genomic_DNA"/>
</dbReference>
<organism evidence="3 4">
    <name type="scientific">Rhizocola hellebori</name>
    <dbReference type="NCBI Taxonomy" id="1392758"/>
    <lineage>
        <taxon>Bacteria</taxon>
        <taxon>Bacillati</taxon>
        <taxon>Actinomycetota</taxon>
        <taxon>Actinomycetes</taxon>
        <taxon>Micromonosporales</taxon>
        <taxon>Micromonosporaceae</taxon>
        <taxon>Rhizocola</taxon>
    </lineage>
</organism>
<feature type="region of interest" description="Disordered" evidence="1">
    <location>
        <begin position="361"/>
        <end position="391"/>
    </location>
</feature>
<evidence type="ECO:0000256" key="1">
    <source>
        <dbReference type="SAM" id="MobiDB-lite"/>
    </source>
</evidence>
<protein>
    <submittedName>
        <fullName evidence="3">Uncharacterized protein</fullName>
    </submittedName>
</protein>
<proteinExistence type="predicted"/>
<keyword evidence="2" id="KW-0472">Membrane</keyword>
<feature type="compositionally biased region" description="Acidic residues" evidence="1">
    <location>
        <begin position="381"/>
        <end position="391"/>
    </location>
</feature>
<feature type="transmembrane region" description="Helical" evidence="2">
    <location>
        <begin position="138"/>
        <end position="159"/>
    </location>
</feature>
<name>A0A8J3QKQ0_9ACTN</name>
<dbReference type="AlphaFoldDB" id="A0A8J3QKQ0"/>
<dbReference type="Proteomes" id="UP000612899">
    <property type="component" value="Unassembled WGS sequence"/>
</dbReference>
<evidence type="ECO:0000313" key="3">
    <source>
        <dbReference type="EMBL" id="GIH10881.1"/>
    </source>
</evidence>
<reference evidence="3" key="1">
    <citation type="submission" date="2021-01" db="EMBL/GenBank/DDBJ databases">
        <title>Whole genome shotgun sequence of Rhizocola hellebori NBRC 109834.</title>
        <authorList>
            <person name="Komaki H."/>
            <person name="Tamura T."/>
        </authorList>
    </citation>
    <scope>NUCLEOTIDE SEQUENCE</scope>
    <source>
        <strain evidence="3">NBRC 109834</strain>
    </source>
</reference>
<gene>
    <name evidence="3" type="ORF">Rhe02_89480</name>
</gene>
<feature type="transmembrane region" description="Helical" evidence="2">
    <location>
        <begin position="85"/>
        <end position="103"/>
    </location>
</feature>
<keyword evidence="4" id="KW-1185">Reference proteome</keyword>
<keyword evidence="2" id="KW-0812">Transmembrane</keyword>
<comment type="caution">
    <text evidence="3">The sequence shown here is derived from an EMBL/GenBank/DDBJ whole genome shotgun (WGS) entry which is preliminary data.</text>
</comment>
<accession>A0A8J3QKQ0</accession>